<keyword evidence="8" id="KW-1185">Reference proteome</keyword>
<keyword evidence="3 6" id="KW-0812">Transmembrane</keyword>
<dbReference type="OrthoDB" id="340608at2759"/>
<evidence type="ECO:0000313" key="8">
    <source>
        <dbReference type="Proteomes" id="UP000270094"/>
    </source>
</evidence>
<gene>
    <name evidence="7" type="ORF">SVUK_LOCUS17185</name>
</gene>
<evidence type="ECO:0000256" key="3">
    <source>
        <dbReference type="ARBA" id="ARBA00022692"/>
    </source>
</evidence>
<dbReference type="GO" id="GO:0005794">
    <property type="term" value="C:Golgi apparatus"/>
    <property type="evidence" value="ECO:0007669"/>
    <property type="project" value="TreeGrafter"/>
</dbReference>
<comment type="similarity">
    <text evidence="2">Belongs to the CDC50/LEM3 family.</text>
</comment>
<feature type="transmembrane region" description="Helical" evidence="6">
    <location>
        <begin position="94"/>
        <end position="116"/>
    </location>
</feature>
<keyword evidence="4 6" id="KW-1133">Transmembrane helix</keyword>
<dbReference type="GO" id="GO:0005783">
    <property type="term" value="C:endoplasmic reticulum"/>
    <property type="evidence" value="ECO:0007669"/>
    <property type="project" value="TreeGrafter"/>
</dbReference>
<accession>A0A3P7K123</accession>
<dbReference type="PANTHER" id="PTHR10926:SF0">
    <property type="entry name" value="CDC50, ISOFORM A"/>
    <property type="match status" value="1"/>
</dbReference>
<evidence type="ECO:0000256" key="2">
    <source>
        <dbReference type="ARBA" id="ARBA00009457"/>
    </source>
</evidence>
<dbReference type="EMBL" id="UYYB01116393">
    <property type="protein sequence ID" value="VDM82187.1"/>
    <property type="molecule type" value="Genomic_DNA"/>
</dbReference>
<organism evidence="7 8">
    <name type="scientific">Strongylus vulgaris</name>
    <name type="common">Blood worm</name>
    <dbReference type="NCBI Taxonomy" id="40348"/>
    <lineage>
        <taxon>Eukaryota</taxon>
        <taxon>Metazoa</taxon>
        <taxon>Ecdysozoa</taxon>
        <taxon>Nematoda</taxon>
        <taxon>Chromadorea</taxon>
        <taxon>Rhabditida</taxon>
        <taxon>Rhabditina</taxon>
        <taxon>Rhabditomorpha</taxon>
        <taxon>Strongyloidea</taxon>
        <taxon>Strongylidae</taxon>
        <taxon>Strongylus</taxon>
    </lineage>
</organism>
<keyword evidence="5 6" id="KW-0472">Membrane</keyword>
<sequence>MTRKSTLNRERNATARTLDQPILIALISVIRVGRSESPNPYEQAHIAAENQRLRVSSRVTDRAMALCVVFNCDRKEHLNYTILASKLRQQQLPAWQPILTASTVIPTVIGIGIIFIPIGVALFLASESGACAFTVLQTSFVMIWRSPNPKQVITGIV</sequence>
<evidence type="ECO:0000256" key="4">
    <source>
        <dbReference type="ARBA" id="ARBA00022989"/>
    </source>
</evidence>
<evidence type="ECO:0000313" key="7">
    <source>
        <dbReference type="EMBL" id="VDM82187.1"/>
    </source>
</evidence>
<evidence type="ECO:0000256" key="5">
    <source>
        <dbReference type="ARBA" id="ARBA00023136"/>
    </source>
</evidence>
<dbReference type="PANTHER" id="PTHR10926">
    <property type="entry name" value="CELL CYCLE CONTROL PROTEIN 50"/>
    <property type="match status" value="1"/>
</dbReference>
<comment type="subcellular location">
    <subcellularLocation>
        <location evidence="1">Membrane</location>
        <topology evidence="1">Multi-pass membrane protein</topology>
    </subcellularLocation>
</comment>
<dbReference type="InterPro" id="IPR005045">
    <property type="entry name" value="CDC50/LEM3_fam"/>
</dbReference>
<protein>
    <submittedName>
        <fullName evidence="7">Uncharacterized protein</fullName>
    </submittedName>
</protein>
<dbReference type="AlphaFoldDB" id="A0A3P7K123"/>
<evidence type="ECO:0000256" key="6">
    <source>
        <dbReference type="SAM" id="Phobius"/>
    </source>
</evidence>
<reference evidence="7 8" key="1">
    <citation type="submission" date="2018-11" db="EMBL/GenBank/DDBJ databases">
        <authorList>
            <consortium name="Pathogen Informatics"/>
        </authorList>
    </citation>
    <scope>NUCLEOTIDE SEQUENCE [LARGE SCALE GENOMIC DNA]</scope>
</reference>
<proteinExistence type="inferred from homology"/>
<dbReference type="GO" id="GO:0005886">
    <property type="term" value="C:plasma membrane"/>
    <property type="evidence" value="ECO:0007669"/>
    <property type="project" value="TreeGrafter"/>
</dbReference>
<name>A0A3P7K123_STRVU</name>
<evidence type="ECO:0000256" key="1">
    <source>
        <dbReference type="ARBA" id="ARBA00004141"/>
    </source>
</evidence>
<dbReference type="Proteomes" id="UP000270094">
    <property type="component" value="Unassembled WGS sequence"/>
</dbReference>